<protein>
    <submittedName>
        <fullName evidence="4">Putative actin cytoskeleton organization protein</fullName>
    </submittedName>
</protein>
<evidence type="ECO:0000256" key="2">
    <source>
        <dbReference type="ARBA" id="ARBA00022490"/>
    </source>
</evidence>
<dbReference type="SUPFAM" id="SSF48371">
    <property type="entry name" value="ARM repeat"/>
    <property type="match status" value="2"/>
</dbReference>
<dbReference type="OrthoDB" id="5574718at2759"/>
<dbReference type="EMBL" id="LCWF01000098">
    <property type="protein sequence ID" value="KKY20291.1"/>
    <property type="molecule type" value="Genomic_DNA"/>
</dbReference>
<dbReference type="InterPro" id="IPR016024">
    <property type="entry name" value="ARM-type_fold"/>
</dbReference>
<dbReference type="GO" id="GO:0051879">
    <property type="term" value="F:Hsp90 protein binding"/>
    <property type="evidence" value="ECO:0007669"/>
    <property type="project" value="TreeGrafter"/>
</dbReference>
<dbReference type="Gene3D" id="1.25.10.100">
    <property type="match status" value="1"/>
</dbReference>
<dbReference type="InterPro" id="IPR011989">
    <property type="entry name" value="ARM-like"/>
</dbReference>
<dbReference type="PANTHER" id="PTHR45994:SF1">
    <property type="entry name" value="FI21225P1"/>
    <property type="match status" value="1"/>
</dbReference>
<dbReference type="Pfam" id="PF11701">
    <property type="entry name" value="UNC45-central"/>
    <property type="match status" value="1"/>
</dbReference>
<dbReference type="InterPro" id="IPR024660">
    <property type="entry name" value="UCS_central_dom"/>
</dbReference>
<reference evidence="4 5" key="2">
    <citation type="submission" date="2015-05" db="EMBL/GenBank/DDBJ databases">
        <authorList>
            <person name="Morales-Cruz A."/>
            <person name="Amrine K.C."/>
            <person name="Cantu D."/>
        </authorList>
    </citation>
    <scope>NUCLEOTIDE SEQUENCE [LARGE SCALE GENOMIC DNA]</scope>
    <source>
        <strain evidence="4">UCRPC4</strain>
    </source>
</reference>
<gene>
    <name evidence="4" type="ORF">UCRPC4_g04181</name>
</gene>
<dbReference type="AlphaFoldDB" id="A0A0G2EDF8"/>
<dbReference type="Gene3D" id="1.25.10.10">
    <property type="entry name" value="Leucine-rich Repeat Variant"/>
    <property type="match status" value="1"/>
</dbReference>
<dbReference type="GO" id="GO:0005737">
    <property type="term" value="C:cytoplasm"/>
    <property type="evidence" value="ECO:0007669"/>
    <property type="project" value="UniProtKB-SubCell"/>
</dbReference>
<sequence>MLATEAVGLASNKDKEAASKLREAIALGPDNSQVRSALQQIEKGQGGELVNLCWRYVSDNDDKAAEDMLTRLRDTALSSGLSCLECLRLILEKQPSRLSTKQDELIGKLALSTTATRELLAKKFQSSPTECFDNMYDRGSESVNCLRAVVVNASSWKTSSVQATMKEDLFQLLLAKLMESGHEHDARALRNIALLIAADPQLLSKLVDEDSFDAILSSLDFRLPEDVKSSALLSISKYLEVAQDEGQKYFTNYVVAKLERQRKDDMLIAFSAAAAVFPIAQPMTASLFLTEGFLPSIMPLFNTKFKNPAIITAFLKLLNAAAMDEACRGAIIRHCSDWLSYTVSNGSSDDTPLAATVLAKIRTGTIKQEGGDAPPQDSNVDELVKMFKNTLRTSSRGPVATSIEGLAYTSLKPEVKEAIGHDSSLLGSLFQHIKDSIHSPDIVIGGLSIISNLTQYQPNLTDEQKKMAELKAYANTSKLPSLNPLNDEQHTTARCAAVVDAGVLPLLVDCNTKSKSASTKQLISNILLSLSKDAKSRGKIAQQGAVRLLLQMLGSGESTSSAQPLYYFPAAHALARILISTNPTHIFTASGNPSAGSAVRPLTYLLEDSETRTASSPLASSSSEPRTLLPTFESLLALTNLASYPDPTPATLIVRLAFDKIEDLLLSSHRYLQRAACELVCNLMATEAGLTKYADTENDPRAKSRIHLLLALCDVEDLQTRKAAGGGLAMLTEFPTAVSAVLDKEAGKGIENLFSLCADDDEDARFRGLVCLRNLTYCEGEVGGRAQRMVKEKDGIDQLKECLRQTKSPGALQSGVEALKKLV</sequence>
<proteinExistence type="predicted"/>
<evidence type="ECO:0000313" key="4">
    <source>
        <dbReference type="EMBL" id="KKY20291.1"/>
    </source>
</evidence>
<keyword evidence="2" id="KW-0963">Cytoplasm</keyword>
<evidence type="ECO:0000259" key="3">
    <source>
        <dbReference type="Pfam" id="PF11701"/>
    </source>
</evidence>
<feature type="domain" description="UNC-45/Cro1/She4 central" evidence="3">
    <location>
        <begin position="210"/>
        <end position="361"/>
    </location>
</feature>
<name>A0A0G2EDF8_PHACM</name>
<keyword evidence="5" id="KW-1185">Reference proteome</keyword>
<dbReference type="Proteomes" id="UP000053317">
    <property type="component" value="Unassembled WGS sequence"/>
</dbReference>
<comment type="subcellular location">
    <subcellularLocation>
        <location evidence="1">Cytoplasm</location>
    </subcellularLocation>
</comment>
<accession>A0A0G2EDF8</accession>
<evidence type="ECO:0000313" key="5">
    <source>
        <dbReference type="Proteomes" id="UP000053317"/>
    </source>
</evidence>
<dbReference type="PANTHER" id="PTHR45994">
    <property type="entry name" value="FI21225P1"/>
    <property type="match status" value="1"/>
</dbReference>
<reference evidence="4 5" key="1">
    <citation type="submission" date="2015-05" db="EMBL/GenBank/DDBJ databases">
        <title>Distinctive expansion of gene families associated with plant cell wall degradation and secondary metabolism in the genomes of grapevine trunk pathogens.</title>
        <authorList>
            <person name="Lawrence D.P."/>
            <person name="Travadon R."/>
            <person name="Rolshausen P.E."/>
            <person name="Baumgartner K."/>
        </authorList>
    </citation>
    <scope>NUCLEOTIDE SEQUENCE [LARGE SCALE GENOMIC DNA]</scope>
    <source>
        <strain evidence="4">UCRPC4</strain>
    </source>
</reference>
<comment type="caution">
    <text evidence="4">The sequence shown here is derived from an EMBL/GenBank/DDBJ whole genome shotgun (WGS) entry which is preliminary data.</text>
</comment>
<evidence type="ECO:0000256" key="1">
    <source>
        <dbReference type="ARBA" id="ARBA00004496"/>
    </source>
</evidence>
<organism evidence="4 5">
    <name type="scientific">Phaeomoniella chlamydospora</name>
    <name type="common">Phaeoacremonium chlamydosporum</name>
    <dbReference type="NCBI Taxonomy" id="158046"/>
    <lineage>
        <taxon>Eukaryota</taxon>
        <taxon>Fungi</taxon>
        <taxon>Dikarya</taxon>
        <taxon>Ascomycota</taxon>
        <taxon>Pezizomycotina</taxon>
        <taxon>Eurotiomycetes</taxon>
        <taxon>Chaetothyriomycetidae</taxon>
        <taxon>Phaeomoniellales</taxon>
        <taxon>Phaeomoniellaceae</taxon>
        <taxon>Phaeomoniella</taxon>
    </lineage>
</organism>